<organism evidence="1 2">
    <name type="scientific">Trichuris suis</name>
    <name type="common">pig whipworm</name>
    <dbReference type="NCBI Taxonomy" id="68888"/>
    <lineage>
        <taxon>Eukaryota</taxon>
        <taxon>Metazoa</taxon>
        <taxon>Ecdysozoa</taxon>
        <taxon>Nematoda</taxon>
        <taxon>Enoplea</taxon>
        <taxon>Dorylaimia</taxon>
        <taxon>Trichinellida</taxon>
        <taxon>Trichuridae</taxon>
        <taxon>Trichuris</taxon>
    </lineage>
</organism>
<name>A0A085LIS6_9BILA</name>
<accession>A0A085LIS6</accession>
<evidence type="ECO:0000313" key="2">
    <source>
        <dbReference type="Proteomes" id="UP000030764"/>
    </source>
</evidence>
<dbReference type="EMBL" id="KL364265">
    <property type="protein sequence ID" value="KFD44872.1"/>
    <property type="molecule type" value="Genomic_DNA"/>
</dbReference>
<proteinExistence type="predicted"/>
<dbReference type="Proteomes" id="UP000030764">
    <property type="component" value="Unassembled WGS sequence"/>
</dbReference>
<gene>
    <name evidence="1" type="ORF">M513_14252</name>
</gene>
<protein>
    <submittedName>
        <fullName evidence="1">Uncharacterized protein</fullName>
    </submittedName>
</protein>
<dbReference type="AlphaFoldDB" id="A0A085LIS6"/>
<sequence>MLYAYNVILYKKLLPHLHMNNTMEKYGTYFTLEVVVTCNVLLSR</sequence>
<reference evidence="1 2" key="1">
    <citation type="journal article" date="2014" name="Nat. Genet.">
        <title>Genome and transcriptome of the porcine whipworm Trichuris suis.</title>
        <authorList>
            <person name="Jex A.R."/>
            <person name="Nejsum P."/>
            <person name="Schwarz E.M."/>
            <person name="Hu L."/>
            <person name="Young N.D."/>
            <person name="Hall R.S."/>
            <person name="Korhonen P.K."/>
            <person name="Liao S."/>
            <person name="Thamsborg S."/>
            <person name="Xia J."/>
            <person name="Xu P."/>
            <person name="Wang S."/>
            <person name="Scheerlinck J.P."/>
            <person name="Hofmann A."/>
            <person name="Sternberg P.W."/>
            <person name="Wang J."/>
            <person name="Gasser R.B."/>
        </authorList>
    </citation>
    <scope>NUCLEOTIDE SEQUENCE [LARGE SCALE GENOMIC DNA]</scope>
    <source>
        <strain evidence="1">DCEP-RM93M</strain>
    </source>
</reference>
<evidence type="ECO:0000313" key="1">
    <source>
        <dbReference type="EMBL" id="KFD44872.1"/>
    </source>
</evidence>
<keyword evidence="2" id="KW-1185">Reference proteome</keyword>